<evidence type="ECO:0000256" key="3">
    <source>
        <dbReference type="ARBA" id="ARBA00022448"/>
    </source>
</evidence>
<evidence type="ECO:0000256" key="6">
    <source>
        <dbReference type="ARBA" id="ARBA00022694"/>
    </source>
</evidence>
<dbReference type="AlphaFoldDB" id="A0AA85ITG2"/>
<comment type="cofactor">
    <cofactor evidence="1">
        <name>FMN</name>
        <dbReference type="ChEBI" id="CHEBI:58210"/>
    </cofactor>
</comment>
<feature type="coiled-coil region" evidence="8">
    <location>
        <begin position="6"/>
        <end position="114"/>
    </location>
</feature>
<dbReference type="WBParaSite" id="TREG1_10700.1">
    <property type="protein sequence ID" value="TREG1_10700.1"/>
    <property type="gene ID" value="TREG1_10700"/>
</dbReference>
<dbReference type="Gene3D" id="1.20.1280.170">
    <property type="entry name" value="Exocyst complex component Exo70"/>
    <property type="match status" value="1"/>
</dbReference>
<keyword evidence="11" id="KW-1185">Reference proteome</keyword>
<keyword evidence="7" id="KW-0560">Oxidoreductase</keyword>
<evidence type="ECO:0000259" key="9">
    <source>
        <dbReference type="Pfam" id="PF01207"/>
    </source>
</evidence>
<evidence type="ECO:0000259" key="10">
    <source>
        <dbReference type="Pfam" id="PF03081"/>
    </source>
</evidence>
<keyword evidence="4" id="KW-0285">Flavoprotein</keyword>
<keyword evidence="3" id="KW-0813">Transport</keyword>
<dbReference type="Gene3D" id="3.20.20.70">
    <property type="entry name" value="Aldolase class I"/>
    <property type="match status" value="1"/>
</dbReference>
<dbReference type="PANTHER" id="PTHR11082:SF31">
    <property type="entry name" value="TRNA-DIHYDROURIDINE(20A_20B) SYNTHASE [NAD(P)+]-LIKE"/>
    <property type="match status" value="1"/>
</dbReference>
<dbReference type="Pfam" id="PF20669">
    <property type="entry name" value="Exo70_N"/>
    <property type="match status" value="1"/>
</dbReference>
<evidence type="ECO:0000256" key="1">
    <source>
        <dbReference type="ARBA" id="ARBA00001917"/>
    </source>
</evidence>
<evidence type="ECO:0000313" key="11">
    <source>
        <dbReference type="Proteomes" id="UP000050795"/>
    </source>
</evidence>
<dbReference type="GO" id="GO:0000145">
    <property type="term" value="C:exocyst"/>
    <property type="evidence" value="ECO:0007669"/>
    <property type="project" value="InterPro"/>
</dbReference>
<name>A0AA85ITG2_TRIRE</name>
<dbReference type="GO" id="GO:0050660">
    <property type="term" value="F:flavin adenine dinucleotide binding"/>
    <property type="evidence" value="ECO:0007669"/>
    <property type="project" value="InterPro"/>
</dbReference>
<evidence type="ECO:0000256" key="4">
    <source>
        <dbReference type="ARBA" id="ARBA00022630"/>
    </source>
</evidence>
<accession>A0AA85ITG2</accession>
<dbReference type="InterPro" id="IPR013785">
    <property type="entry name" value="Aldolase_TIM"/>
</dbReference>
<evidence type="ECO:0000256" key="5">
    <source>
        <dbReference type="ARBA" id="ARBA00022643"/>
    </source>
</evidence>
<dbReference type="PANTHER" id="PTHR11082">
    <property type="entry name" value="TRNA-DIHYDROURIDINE SYNTHASE"/>
    <property type="match status" value="1"/>
</dbReference>
<dbReference type="GO" id="GO:0017150">
    <property type="term" value="F:tRNA dihydrouridine synthase activity"/>
    <property type="evidence" value="ECO:0007669"/>
    <property type="project" value="InterPro"/>
</dbReference>
<dbReference type="InterPro" id="IPR016159">
    <property type="entry name" value="Cullin_repeat-like_dom_sf"/>
</dbReference>
<keyword evidence="8" id="KW-0175">Coiled coil</keyword>
<dbReference type="InterPro" id="IPR046364">
    <property type="entry name" value="Exo70_C"/>
</dbReference>
<dbReference type="Pfam" id="PF01207">
    <property type="entry name" value="Dus"/>
    <property type="match status" value="2"/>
</dbReference>
<evidence type="ECO:0000256" key="8">
    <source>
        <dbReference type="SAM" id="Coils"/>
    </source>
</evidence>
<evidence type="ECO:0000313" key="12">
    <source>
        <dbReference type="WBParaSite" id="TREG1_10700.1"/>
    </source>
</evidence>
<organism evidence="11 12">
    <name type="scientific">Trichobilharzia regenti</name>
    <name type="common">Nasal bird schistosome</name>
    <dbReference type="NCBI Taxonomy" id="157069"/>
    <lineage>
        <taxon>Eukaryota</taxon>
        <taxon>Metazoa</taxon>
        <taxon>Spiralia</taxon>
        <taxon>Lophotrochozoa</taxon>
        <taxon>Platyhelminthes</taxon>
        <taxon>Trematoda</taxon>
        <taxon>Digenea</taxon>
        <taxon>Strigeidida</taxon>
        <taxon>Schistosomatoidea</taxon>
        <taxon>Schistosomatidae</taxon>
        <taxon>Trichobilharzia</taxon>
    </lineage>
</organism>
<dbReference type="Proteomes" id="UP000050795">
    <property type="component" value="Unassembled WGS sequence"/>
</dbReference>
<feature type="domain" description="DUS-like FMN-binding" evidence="9">
    <location>
        <begin position="704"/>
        <end position="821"/>
    </location>
</feature>
<dbReference type="InterPro" id="IPR018517">
    <property type="entry name" value="tRNA_hU_synthase_CS"/>
</dbReference>
<reference evidence="12" key="2">
    <citation type="submission" date="2023-11" db="UniProtKB">
        <authorList>
            <consortium name="WormBaseParasite"/>
        </authorList>
    </citation>
    <scope>IDENTIFICATION</scope>
</reference>
<feature type="domain" description="Exocyst complex subunit Exo70 C-terminal" evidence="10">
    <location>
        <begin position="302"/>
        <end position="681"/>
    </location>
</feature>
<dbReference type="SUPFAM" id="SSF51395">
    <property type="entry name" value="FMN-linked oxidoreductases"/>
    <property type="match status" value="1"/>
</dbReference>
<comment type="similarity">
    <text evidence="2">Belongs to the EXO70 family.</text>
</comment>
<sequence length="1062" mass="120843">MTSAQIKSYVTEISNLKDQFNALSNQSSEKLKKIIETVQSYQTRMEPLNKNMEQLQILQRNLESCRSKLSQVQEYHRAGRELENTIRQGPTALLNDYLKAMERIKEALAFFQENNPQDVEFSRLTSLYSVGLGSLEREFDGLLRQAFRPINDATLIRLMDHKASPSDKDSLDSSVNDGVEQLDDVPNDMLNSLRFLVKWMSENQSFINRPQGASQGCLTKYCEYRRELIRVNLIRVRELLRKAENPSTTGASSKPGFLPPNVRGRTKRLPGFVWDINAVRQINETETEELDSEHYAIALGILVKLMQNERVVLDHLQLTDSPQDSLVLLFTIFKNGSTDVLTEGTTLTRLMHRAQGRAEFHMVMSLLVVLRKFSQISNDLLSALQGIDSVLVDFNQLVLRLLSQSKTTLETYVQFLQQVSEKSSSSSTIVPADATIHELTTNALMYLENLLEFADIIGTALSFTEAGPQATNNTLKYLGNTGRNLSYLEHRFGNYLFGALFALMTNLERKSEVYSEEIRRMIFQMNNIQYILKSIYKTNIHRYLLSQDREAIAKFTCVLDERKAFYSRCCASVLHLQPFPENCGTNSMRRRRASQFGSALVSVLSPNLNASHHKHLPSGNSEQSKEILDEQQLTKIDNKEKSSLKTLWQDLNNGLNSLTKQHNLISIPDRELRNSLEHQLRNLKYMDILALYKKDDLPFVRISAPMVRYTKLPFRLLLRQYDVDLVHTPMILANSFIRSEKARNVDFTTCPEDRPLIVQLASNDPCEFTMATEMLAPYCDGVDLNCGCPQSWAVGCGLGSALLREPEKIASIVRAARDTVPRWRSLNDSDPSALCETNDTEELSKLNESKEVQRKIHQVTRFQGPFSVSAKIRIPTSSSRSVGGESCDPIKLTVELVRRLAVMGVDWVTLHARTQHQRNRDPASWNIVQELVDCKIKHSSVGSELPIILNGDIRELKDAHHAYEMTGCHGVMAGRALLKTPYLFAPNCIKSENSLYHLYESWLHLSAQYTGGTNFAIIHQHAYWMMEQHLDKTRRLFLHNVGCFAGLVDWLSEQRMALKTTS</sequence>
<dbReference type="PROSITE" id="PS01136">
    <property type="entry name" value="UPF0034"/>
    <property type="match status" value="1"/>
</dbReference>
<keyword evidence="6" id="KW-0819">tRNA processing</keyword>
<protein>
    <submittedName>
        <fullName evidence="12">Uncharacterized protein</fullName>
    </submittedName>
</protein>
<dbReference type="CDD" id="cd02801">
    <property type="entry name" value="DUS_like_FMN"/>
    <property type="match status" value="1"/>
</dbReference>
<dbReference type="SUPFAM" id="SSF74788">
    <property type="entry name" value="Cullin repeat-like"/>
    <property type="match status" value="1"/>
</dbReference>
<dbReference type="InterPro" id="IPR035587">
    <property type="entry name" value="DUS-like_FMN-bd"/>
</dbReference>
<evidence type="ECO:0000256" key="2">
    <source>
        <dbReference type="ARBA" id="ARBA00006756"/>
    </source>
</evidence>
<feature type="domain" description="DUS-like FMN-binding" evidence="9">
    <location>
        <begin position="872"/>
        <end position="991"/>
    </location>
</feature>
<dbReference type="Pfam" id="PF03081">
    <property type="entry name" value="Exo70_C"/>
    <property type="match status" value="1"/>
</dbReference>
<proteinExistence type="inferred from homology"/>
<keyword evidence="5" id="KW-0288">FMN</keyword>
<evidence type="ECO:0000256" key="7">
    <source>
        <dbReference type="ARBA" id="ARBA00023002"/>
    </source>
</evidence>
<reference evidence="11" key="1">
    <citation type="submission" date="2022-06" db="EMBL/GenBank/DDBJ databases">
        <authorList>
            <person name="Berger JAMES D."/>
            <person name="Berger JAMES D."/>
        </authorList>
    </citation>
    <scope>NUCLEOTIDE SEQUENCE [LARGE SCALE GENOMIC DNA]</scope>
</reference>
<dbReference type="GO" id="GO:0005546">
    <property type="term" value="F:phosphatidylinositol-4,5-bisphosphate binding"/>
    <property type="evidence" value="ECO:0007669"/>
    <property type="project" value="InterPro"/>
</dbReference>
<dbReference type="GO" id="GO:0006887">
    <property type="term" value="P:exocytosis"/>
    <property type="evidence" value="ECO:0007669"/>
    <property type="project" value="InterPro"/>
</dbReference>